<dbReference type="AlphaFoldDB" id="A0A822YHW1"/>
<evidence type="ECO:0000313" key="8">
    <source>
        <dbReference type="EMBL" id="DAD32107.1"/>
    </source>
</evidence>
<dbReference type="PANTHER" id="PTHR47342">
    <property type="entry name" value="PROTEIN PTST, CHLOROPLASTIC"/>
    <property type="match status" value="1"/>
</dbReference>
<dbReference type="FunFam" id="2.60.40.10:FF:001513">
    <property type="entry name" value="Protein PTST, chloroplastic"/>
    <property type="match status" value="1"/>
</dbReference>
<dbReference type="GO" id="GO:0009507">
    <property type="term" value="C:chloroplast"/>
    <property type="evidence" value="ECO:0007669"/>
    <property type="project" value="UniProtKB-SubCell"/>
</dbReference>
<evidence type="ECO:0000259" key="7">
    <source>
        <dbReference type="Pfam" id="PF16561"/>
    </source>
</evidence>
<keyword evidence="2" id="KW-0150">Chloroplast</keyword>
<keyword evidence="3" id="KW-0934">Plastid</keyword>
<dbReference type="Gene3D" id="2.60.40.10">
    <property type="entry name" value="Immunoglobulins"/>
    <property type="match status" value="1"/>
</dbReference>
<proteinExistence type="predicted"/>
<dbReference type="InterPro" id="IPR032640">
    <property type="entry name" value="AMPK1_CBM"/>
</dbReference>
<dbReference type="Proteomes" id="UP000607653">
    <property type="component" value="Unassembled WGS sequence"/>
</dbReference>
<dbReference type="CDD" id="cd02859">
    <property type="entry name" value="E_set_AMPKbeta_like_N"/>
    <property type="match status" value="1"/>
</dbReference>
<accession>A0A822YHW1</accession>
<dbReference type="PANTHER" id="PTHR47342:SF1">
    <property type="entry name" value="PROTEIN PTST, CHLOROPLASTIC"/>
    <property type="match status" value="1"/>
</dbReference>
<name>A0A822YHW1_NELNU</name>
<dbReference type="SUPFAM" id="SSF81296">
    <property type="entry name" value="E set domains"/>
    <property type="match status" value="1"/>
</dbReference>
<evidence type="ECO:0000313" key="9">
    <source>
        <dbReference type="Proteomes" id="UP000607653"/>
    </source>
</evidence>
<organism evidence="8 9">
    <name type="scientific">Nelumbo nucifera</name>
    <name type="common">Sacred lotus</name>
    <dbReference type="NCBI Taxonomy" id="4432"/>
    <lineage>
        <taxon>Eukaryota</taxon>
        <taxon>Viridiplantae</taxon>
        <taxon>Streptophyta</taxon>
        <taxon>Embryophyta</taxon>
        <taxon>Tracheophyta</taxon>
        <taxon>Spermatophyta</taxon>
        <taxon>Magnoliopsida</taxon>
        <taxon>Proteales</taxon>
        <taxon>Nelumbonaceae</taxon>
        <taxon>Nelumbo</taxon>
    </lineage>
</organism>
<evidence type="ECO:0000256" key="3">
    <source>
        <dbReference type="ARBA" id="ARBA00022640"/>
    </source>
</evidence>
<sequence>MTDAGWADHCSCAWLGMEGCDLQATTDSLVKTLLDCALNLLLQFQEVFTMECYMTSIARFCPEKDSSWFPWCSRKLEWKYICKPPCSLVLCNLRMGNQRLSFLNHASIEKNLVYHPSSRVFSVHSSVEDSAAQSNGACTILLKDFSSDLDESEISDSSEEILSKPLDSDKLKSLLADSERTKIIKKLSEANQHNRFLKRQLQTKEDDLINFKSELSIMELEVQSLVALAEEVANSVIQQGSRKINGKYIQSHLLSRLQALHEKLKEQIKDVDAIQAKEVSLFWVGMAESVQVMGSFGGWTEGEHLSPEYTGSFTRFSTTLMLRPGRYEIKFLVDGEWQLSPEFPTVGEGMLQNNLLIVE</sequence>
<feature type="domain" description="AMP-activated protein kinase glycogen-binding" evidence="7">
    <location>
        <begin position="279"/>
        <end position="350"/>
    </location>
</feature>
<dbReference type="GO" id="GO:0019252">
    <property type="term" value="P:starch biosynthetic process"/>
    <property type="evidence" value="ECO:0007669"/>
    <property type="project" value="UniProtKB-ARBA"/>
</dbReference>
<protein>
    <recommendedName>
        <fullName evidence="7">AMP-activated protein kinase glycogen-binding domain-containing protein</fullName>
    </recommendedName>
</protein>
<dbReference type="Pfam" id="PF16561">
    <property type="entry name" value="AMPK1_CBM"/>
    <property type="match status" value="1"/>
</dbReference>
<dbReference type="InterPro" id="IPR013783">
    <property type="entry name" value="Ig-like_fold"/>
</dbReference>
<keyword evidence="5 6" id="KW-0175">Coiled coil</keyword>
<evidence type="ECO:0000256" key="1">
    <source>
        <dbReference type="ARBA" id="ARBA00004229"/>
    </source>
</evidence>
<evidence type="ECO:0000256" key="2">
    <source>
        <dbReference type="ARBA" id="ARBA00022528"/>
    </source>
</evidence>
<dbReference type="EMBL" id="DUZY01000003">
    <property type="protein sequence ID" value="DAD32107.1"/>
    <property type="molecule type" value="Genomic_DNA"/>
</dbReference>
<feature type="coiled-coil region" evidence="6">
    <location>
        <begin position="187"/>
        <end position="214"/>
    </location>
</feature>
<evidence type="ECO:0000256" key="6">
    <source>
        <dbReference type="SAM" id="Coils"/>
    </source>
</evidence>
<gene>
    <name evidence="8" type="ORF">HUJ06_010958</name>
</gene>
<reference evidence="8 9" key="1">
    <citation type="journal article" date="2020" name="Mol. Biol. Evol.">
        <title>Distinct Expression and Methylation Patterns for Genes with Different Fates following a Single Whole-Genome Duplication in Flowering Plants.</title>
        <authorList>
            <person name="Shi T."/>
            <person name="Rahmani R.S."/>
            <person name="Gugger P.F."/>
            <person name="Wang M."/>
            <person name="Li H."/>
            <person name="Zhang Y."/>
            <person name="Li Z."/>
            <person name="Wang Q."/>
            <person name="Van de Peer Y."/>
            <person name="Marchal K."/>
            <person name="Chen J."/>
        </authorList>
    </citation>
    <scope>NUCLEOTIDE SEQUENCE [LARGE SCALE GENOMIC DNA]</scope>
    <source>
        <tissue evidence="8">Leaf</tissue>
    </source>
</reference>
<evidence type="ECO:0000256" key="5">
    <source>
        <dbReference type="ARBA" id="ARBA00023054"/>
    </source>
</evidence>
<keyword evidence="9" id="KW-1185">Reference proteome</keyword>
<dbReference type="InterPro" id="IPR014756">
    <property type="entry name" value="Ig_E-set"/>
</dbReference>
<comment type="subcellular location">
    <subcellularLocation>
        <location evidence="1">Plastid</location>
        <location evidence="1">Chloroplast</location>
    </subcellularLocation>
</comment>
<comment type="caution">
    <text evidence="8">The sequence shown here is derived from an EMBL/GenBank/DDBJ whole genome shotgun (WGS) entry which is preliminary data.</text>
</comment>
<evidence type="ECO:0000256" key="4">
    <source>
        <dbReference type="ARBA" id="ARBA00022946"/>
    </source>
</evidence>
<keyword evidence="4" id="KW-0809">Transit peptide</keyword>